<evidence type="ECO:0000256" key="3">
    <source>
        <dbReference type="ARBA" id="ARBA00022692"/>
    </source>
</evidence>
<keyword evidence="8 10" id="KW-0012">Acyltransferase</keyword>
<comment type="subcellular location">
    <subcellularLocation>
        <location evidence="1">Endomembrane system</location>
        <topology evidence="1">Multi-pass membrane protein</topology>
    </subcellularLocation>
</comment>
<evidence type="ECO:0000256" key="2">
    <source>
        <dbReference type="ARBA" id="ARBA00022679"/>
    </source>
</evidence>
<keyword evidence="7" id="KW-0449">Lipoprotein</keyword>
<evidence type="ECO:0000313" key="14">
    <source>
        <dbReference type="Proteomes" id="UP001165065"/>
    </source>
</evidence>
<dbReference type="AlphaFoldDB" id="A0A9W7LAB0"/>
<comment type="similarity">
    <text evidence="10">Belongs to the DHHC palmitoyltransferase family.</text>
</comment>
<keyword evidence="14" id="KW-1185">Reference proteome</keyword>
<dbReference type="GO" id="GO:0019706">
    <property type="term" value="F:protein-cysteine S-palmitoyltransferase activity"/>
    <property type="evidence" value="ECO:0007669"/>
    <property type="project" value="UniProtKB-EC"/>
</dbReference>
<dbReference type="Pfam" id="PF01529">
    <property type="entry name" value="DHHC"/>
    <property type="match status" value="1"/>
</dbReference>
<proteinExistence type="inferred from homology"/>
<sequence length="383" mass="42125">MISERTSDLSSASPPPAPKPRRPSASLKPRPPSLSRPPKAPIPSHQSHSSAGSASMYPRQSVSSSTAGLITYDPSLPRYLQWKGRQKFYNGGRIMFGPNVRQFALTMALTVASWGVFLFMVPPHIPPSSELTKRGWEVYVGSFALAFSMILSLLLTATSDPGIIPRKSASSLVSSMPLELKERMNYCPTCHIVKPARTKHCRQSDCCIRRFDHHCPWTGNSVGEGNYRLFMCFITSVFLGTTFCLCLTAAAFLEDIGVAFGAEAGEGVKERDWVLDIGAPLLMIWYCLVEVLVGALLFFHLYLISIGLTTNEWLRGEKNSGGRDRSSCIVNCLDVWSNRGAKGTMLLPMHLPPGMEDEERDLEAAEEAVDKLQIELRPLGGSA</sequence>
<evidence type="ECO:0000256" key="8">
    <source>
        <dbReference type="ARBA" id="ARBA00023315"/>
    </source>
</evidence>
<dbReference type="PANTHER" id="PTHR22883:SF43">
    <property type="entry name" value="PALMITOYLTRANSFERASE APP"/>
    <property type="match status" value="1"/>
</dbReference>
<protein>
    <recommendedName>
        <fullName evidence="10">Palmitoyltransferase</fullName>
        <ecNumber evidence="10">2.3.1.225</ecNumber>
    </recommendedName>
</protein>
<dbReference type="PANTHER" id="PTHR22883">
    <property type="entry name" value="ZINC FINGER DHHC DOMAIN CONTAINING PROTEIN"/>
    <property type="match status" value="1"/>
</dbReference>
<feature type="transmembrane region" description="Helical" evidence="10">
    <location>
        <begin position="138"/>
        <end position="157"/>
    </location>
</feature>
<comment type="domain">
    <text evidence="10">The DHHC domain is required for palmitoyltransferase activity.</text>
</comment>
<dbReference type="Proteomes" id="UP001165065">
    <property type="component" value="Unassembled WGS sequence"/>
</dbReference>
<keyword evidence="2 10" id="KW-0808">Transferase</keyword>
<accession>A0A9W7LAB0</accession>
<evidence type="ECO:0000256" key="9">
    <source>
        <dbReference type="ARBA" id="ARBA00048048"/>
    </source>
</evidence>
<dbReference type="OrthoDB" id="9909019at2759"/>
<dbReference type="InterPro" id="IPR039859">
    <property type="entry name" value="PFA4/ZDH16/20/ERF2-like"/>
</dbReference>
<reference evidence="14" key="1">
    <citation type="journal article" date="2023" name="Commun. Biol.">
        <title>Genome analysis of Parmales, the sister group of diatoms, reveals the evolutionary specialization of diatoms from phago-mixotrophs to photoautotrophs.</title>
        <authorList>
            <person name="Ban H."/>
            <person name="Sato S."/>
            <person name="Yoshikawa S."/>
            <person name="Yamada K."/>
            <person name="Nakamura Y."/>
            <person name="Ichinomiya M."/>
            <person name="Sato N."/>
            <person name="Blanc-Mathieu R."/>
            <person name="Endo H."/>
            <person name="Kuwata A."/>
            <person name="Ogata H."/>
        </authorList>
    </citation>
    <scope>NUCLEOTIDE SEQUENCE [LARGE SCALE GENOMIC DNA]</scope>
</reference>
<evidence type="ECO:0000256" key="5">
    <source>
        <dbReference type="ARBA" id="ARBA00023136"/>
    </source>
</evidence>
<dbReference type="InterPro" id="IPR001594">
    <property type="entry name" value="Palmitoyltrfase_DHHC"/>
</dbReference>
<comment type="caution">
    <text evidence="13">The sequence shown here is derived from an EMBL/GenBank/DDBJ whole genome shotgun (WGS) entry which is preliminary data.</text>
</comment>
<keyword evidence="6" id="KW-0564">Palmitate</keyword>
<evidence type="ECO:0000256" key="6">
    <source>
        <dbReference type="ARBA" id="ARBA00023139"/>
    </source>
</evidence>
<feature type="region of interest" description="Disordered" evidence="11">
    <location>
        <begin position="1"/>
        <end position="59"/>
    </location>
</feature>
<keyword evidence="3 10" id="KW-0812">Transmembrane</keyword>
<evidence type="ECO:0000256" key="10">
    <source>
        <dbReference type="RuleBase" id="RU079119"/>
    </source>
</evidence>
<comment type="catalytic activity">
    <reaction evidence="9 10">
        <text>L-cysteinyl-[protein] + hexadecanoyl-CoA = S-hexadecanoyl-L-cysteinyl-[protein] + CoA</text>
        <dbReference type="Rhea" id="RHEA:36683"/>
        <dbReference type="Rhea" id="RHEA-COMP:10131"/>
        <dbReference type="Rhea" id="RHEA-COMP:11032"/>
        <dbReference type="ChEBI" id="CHEBI:29950"/>
        <dbReference type="ChEBI" id="CHEBI:57287"/>
        <dbReference type="ChEBI" id="CHEBI:57379"/>
        <dbReference type="ChEBI" id="CHEBI:74151"/>
        <dbReference type="EC" id="2.3.1.225"/>
    </reaction>
</comment>
<gene>
    <name evidence="13" type="ORF">TrCOL_g13534</name>
</gene>
<dbReference type="GO" id="GO:0005794">
    <property type="term" value="C:Golgi apparatus"/>
    <property type="evidence" value="ECO:0007669"/>
    <property type="project" value="TreeGrafter"/>
</dbReference>
<name>A0A9W7LAB0_9STRA</name>
<feature type="transmembrane region" description="Helical" evidence="10">
    <location>
        <begin position="283"/>
        <end position="308"/>
    </location>
</feature>
<dbReference type="EMBL" id="BRYA01001460">
    <property type="protein sequence ID" value="GMI43726.1"/>
    <property type="molecule type" value="Genomic_DNA"/>
</dbReference>
<feature type="compositionally biased region" description="Pro residues" evidence="11">
    <location>
        <begin position="29"/>
        <end position="41"/>
    </location>
</feature>
<evidence type="ECO:0000256" key="7">
    <source>
        <dbReference type="ARBA" id="ARBA00023288"/>
    </source>
</evidence>
<dbReference type="GO" id="GO:0005783">
    <property type="term" value="C:endoplasmic reticulum"/>
    <property type="evidence" value="ECO:0007669"/>
    <property type="project" value="TreeGrafter"/>
</dbReference>
<evidence type="ECO:0000256" key="1">
    <source>
        <dbReference type="ARBA" id="ARBA00004127"/>
    </source>
</evidence>
<organism evidence="13 14">
    <name type="scientific">Triparma columacea</name>
    <dbReference type="NCBI Taxonomy" id="722753"/>
    <lineage>
        <taxon>Eukaryota</taxon>
        <taxon>Sar</taxon>
        <taxon>Stramenopiles</taxon>
        <taxon>Ochrophyta</taxon>
        <taxon>Bolidophyceae</taxon>
        <taxon>Parmales</taxon>
        <taxon>Triparmaceae</taxon>
        <taxon>Triparma</taxon>
    </lineage>
</organism>
<dbReference type="PROSITE" id="PS50216">
    <property type="entry name" value="DHHC"/>
    <property type="match status" value="1"/>
</dbReference>
<dbReference type="GO" id="GO:0006612">
    <property type="term" value="P:protein targeting to membrane"/>
    <property type="evidence" value="ECO:0007669"/>
    <property type="project" value="TreeGrafter"/>
</dbReference>
<feature type="transmembrane region" description="Helical" evidence="10">
    <location>
        <begin position="103"/>
        <end position="126"/>
    </location>
</feature>
<evidence type="ECO:0000259" key="12">
    <source>
        <dbReference type="Pfam" id="PF01529"/>
    </source>
</evidence>
<feature type="transmembrane region" description="Helical" evidence="10">
    <location>
        <begin position="229"/>
        <end position="253"/>
    </location>
</feature>
<feature type="domain" description="Palmitoyltransferase DHHC" evidence="12">
    <location>
        <begin position="182"/>
        <end position="315"/>
    </location>
</feature>
<dbReference type="EC" id="2.3.1.225" evidence="10"/>
<evidence type="ECO:0000256" key="4">
    <source>
        <dbReference type="ARBA" id="ARBA00022989"/>
    </source>
</evidence>
<keyword evidence="4 10" id="KW-1133">Transmembrane helix</keyword>
<feature type="compositionally biased region" description="Low complexity" evidence="11">
    <location>
        <begin position="44"/>
        <end position="55"/>
    </location>
</feature>
<keyword evidence="5 10" id="KW-0472">Membrane</keyword>
<evidence type="ECO:0000256" key="11">
    <source>
        <dbReference type="SAM" id="MobiDB-lite"/>
    </source>
</evidence>
<evidence type="ECO:0000313" key="13">
    <source>
        <dbReference type="EMBL" id="GMI43726.1"/>
    </source>
</evidence>